<dbReference type="GO" id="GO:0005886">
    <property type="term" value="C:plasma membrane"/>
    <property type="evidence" value="ECO:0007669"/>
    <property type="project" value="TreeGrafter"/>
</dbReference>
<feature type="region of interest" description="Disordered" evidence="5">
    <location>
        <begin position="588"/>
        <end position="612"/>
    </location>
</feature>
<comment type="subcellular location">
    <subcellularLocation>
        <location evidence="1">Membrane</location>
        <topology evidence="1">Multi-pass membrane protein</topology>
    </subcellularLocation>
</comment>
<evidence type="ECO:0000256" key="1">
    <source>
        <dbReference type="ARBA" id="ARBA00004141"/>
    </source>
</evidence>
<dbReference type="InterPro" id="IPR036259">
    <property type="entry name" value="MFS_trans_sf"/>
</dbReference>
<evidence type="ECO:0000256" key="3">
    <source>
        <dbReference type="ARBA" id="ARBA00022989"/>
    </source>
</evidence>
<feature type="transmembrane region" description="Helical" evidence="6">
    <location>
        <begin position="164"/>
        <end position="187"/>
    </location>
</feature>
<evidence type="ECO:0000313" key="9">
    <source>
        <dbReference type="Proteomes" id="UP001219525"/>
    </source>
</evidence>
<dbReference type="PANTHER" id="PTHR23501">
    <property type="entry name" value="MAJOR FACILITATOR SUPERFAMILY"/>
    <property type="match status" value="1"/>
</dbReference>
<dbReference type="PROSITE" id="PS50850">
    <property type="entry name" value="MFS"/>
    <property type="match status" value="1"/>
</dbReference>
<evidence type="ECO:0000256" key="4">
    <source>
        <dbReference type="ARBA" id="ARBA00023136"/>
    </source>
</evidence>
<dbReference type="SUPFAM" id="SSF103473">
    <property type="entry name" value="MFS general substrate transporter"/>
    <property type="match status" value="1"/>
</dbReference>
<feature type="transmembrane region" description="Helical" evidence="6">
    <location>
        <begin position="375"/>
        <end position="394"/>
    </location>
</feature>
<feature type="transmembrane region" description="Helical" evidence="6">
    <location>
        <begin position="349"/>
        <end position="368"/>
    </location>
</feature>
<evidence type="ECO:0000256" key="6">
    <source>
        <dbReference type="SAM" id="Phobius"/>
    </source>
</evidence>
<dbReference type="EMBL" id="JARJCW010000008">
    <property type="protein sequence ID" value="KAJ7221663.1"/>
    <property type="molecule type" value="Genomic_DNA"/>
</dbReference>
<organism evidence="8 9">
    <name type="scientific">Mycena pura</name>
    <dbReference type="NCBI Taxonomy" id="153505"/>
    <lineage>
        <taxon>Eukaryota</taxon>
        <taxon>Fungi</taxon>
        <taxon>Dikarya</taxon>
        <taxon>Basidiomycota</taxon>
        <taxon>Agaricomycotina</taxon>
        <taxon>Agaricomycetes</taxon>
        <taxon>Agaricomycetidae</taxon>
        <taxon>Agaricales</taxon>
        <taxon>Marasmiineae</taxon>
        <taxon>Mycenaceae</taxon>
        <taxon>Mycena</taxon>
    </lineage>
</organism>
<dbReference type="AlphaFoldDB" id="A0AAD6VSZ7"/>
<gene>
    <name evidence="8" type="ORF">GGX14DRAFT_540634</name>
</gene>
<proteinExistence type="predicted"/>
<feature type="transmembrane region" description="Helical" evidence="6">
    <location>
        <begin position="512"/>
        <end position="535"/>
    </location>
</feature>
<feature type="transmembrane region" description="Helical" evidence="6">
    <location>
        <begin position="107"/>
        <end position="125"/>
    </location>
</feature>
<comment type="caution">
    <text evidence="8">The sequence shown here is derived from an EMBL/GenBank/DDBJ whole genome shotgun (WGS) entry which is preliminary data.</text>
</comment>
<evidence type="ECO:0000259" key="7">
    <source>
        <dbReference type="PROSITE" id="PS50850"/>
    </source>
</evidence>
<evidence type="ECO:0000313" key="8">
    <source>
        <dbReference type="EMBL" id="KAJ7221663.1"/>
    </source>
</evidence>
<keyword evidence="4 6" id="KW-0472">Membrane</keyword>
<feature type="transmembrane region" description="Helical" evidence="6">
    <location>
        <begin position="232"/>
        <end position="255"/>
    </location>
</feature>
<feature type="transmembrane region" description="Helical" evidence="6">
    <location>
        <begin position="131"/>
        <end position="152"/>
    </location>
</feature>
<sequence>MPASTGVDDEKTTKSNATGIPLPRTDSFLDEEHVRLTWRSWVVVFITCFAIFSQVFVVTAAGSVIAFIIRDLGEPELAGWIIQGPLLMQSVLSPIIGRLSDVLDRKYLAGIPPLIAFAGAVMSARAQSMPILIGGGVLIGTTLSTIAIVQAIPSEILPLKYRALANGYAFLAGSFGGLVGVLGSGGVTNINPSGWRNIFWIQAAFHGMTALGLLGFYWPPPSEYPSLSLSQLVWACDPIGSLLMTAGTTLLLLAFDWAGGTFPWHDAHVLGPLVTGAVLLLFFGLYEWKGRTDGIIAHVFFSRGPNFVLSVFAFAVEGFVFYSAVNSIVPQIVLNLGFETNSWRISVRQLSYNMLIIVTSIPVTLYATKYKDLKSPLLVSFFFFLIVSICYATITPKLNHAQIVYNILVPEKLSLIIAGIGQSGPLTLIVALTQFTAPHQFLVRKCPLNHPPLFDFVSKSTATGLAFSARAIGGAFGSAILDAIINNKLASYDADVGAAAVAAGLPASSVPALLQALAGGSAAVPGASAAVIAAATDASRNAYARAYRFAWIPIIPFVLLAMVAIVCLRDVKELMTEHVEATVERVEARGRAAHDSEQEDQEEKRVTPIEAS</sequence>
<accession>A0AAD6VSZ7</accession>
<dbReference type="Pfam" id="PF07690">
    <property type="entry name" value="MFS_1"/>
    <property type="match status" value="1"/>
</dbReference>
<dbReference type="PANTHER" id="PTHR23501:SF195">
    <property type="entry name" value="PEP5"/>
    <property type="match status" value="1"/>
</dbReference>
<keyword evidence="2 6" id="KW-0812">Transmembrane</keyword>
<feature type="domain" description="Major facilitator superfamily (MFS) profile" evidence="7">
    <location>
        <begin position="43"/>
        <end position="521"/>
    </location>
</feature>
<feature type="transmembrane region" description="Helical" evidence="6">
    <location>
        <begin position="307"/>
        <end position="329"/>
    </location>
</feature>
<feature type="transmembrane region" description="Helical" evidence="6">
    <location>
        <begin position="414"/>
        <end position="435"/>
    </location>
</feature>
<feature type="transmembrane region" description="Helical" evidence="6">
    <location>
        <begin position="199"/>
        <end position="220"/>
    </location>
</feature>
<feature type="transmembrane region" description="Helical" evidence="6">
    <location>
        <begin position="547"/>
        <end position="568"/>
    </location>
</feature>
<dbReference type="GO" id="GO:0022857">
    <property type="term" value="F:transmembrane transporter activity"/>
    <property type="evidence" value="ECO:0007669"/>
    <property type="project" value="InterPro"/>
</dbReference>
<evidence type="ECO:0000256" key="2">
    <source>
        <dbReference type="ARBA" id="ARBA00022692"/>
    </source>
</evidence>
<reference evidence="8" key="1">
    <citation type="submission" date="2023-03" db="EMBL/GenBank/DDBJ databases">
        <title>Massive genome expansion in bonnet fungi (Mycena s.s.) driven by repeated elements and novel gene families across ecological guilds.</title>
        <authorList>
            <consortium name="Lawrence Berkeley National Laboratory"/>
            <person name="Harder C.B."/>
            <person name="Miyauchi S."/>
            <person name="Viragh M."/>
            <person name="Kuo A."/>
            <person name="Thoen E."/>
            <person name="Andreopoulos B."/>
            <person name="Lu D."/>
            <person name="Skrede I."/>
            <person name="Drula E."/>
            <person name="Henrissat B."/>
            <person name="Morin E."/>
            <person name="Kohler A."/>
            <person name="Barry K."/>
            <person name="LaButti K."/>
            <person name="Morin E."/>
            <person name="Salamov A."/>
            <person name="Lipzen A."/>
            <person name="Mereny Z."/>
            <person name="Hegedus B."/>
            <person name="Baldrian P."/>
            <person name="Stursova M."/>
            <person name="Weitz H."/>
            <person name="Taylor A."/>
            <person name="Grigoriev I.V."/>
            <person name="Nagy L.G."/>
            <person name="Martin F."/>
            <person name="Kauserud H."/>
        </authorList>
    </citation>
    <scope>NUCLEOTIDE SEQUENCE</scope>
    <source>
        <strain evidence="8">9144</strain>
    </source>
</reference>
<evidence type="ECO:0000256" key="5">
    <source>
        <dbReference type="SAM" id="MobiDB-lite"/>
    </source>
</evidence>
<keyword evidence="3 6" id="KW-1133">Transmembrane helix</keyword>
<dbReference type="InterPro" id="IPR020846">
    <property type="entry name" value="MFS_dom"/>
</dbReference>
<feature type="transmembrane region" description="Helical" evidence="6">
    <location>
        <begin position="267"/>
        <end position="286"/>
    </location>
</feature>
<name>A0AAD6VSZ7_9AGAR</name>
<dbReference type="Gene3D" id="1.20.1250.20">
    <property type="entry name" value="MFS general substrate transporter like domains"/>
    <property type="match status" value="1"/>
</dbReference>
<feature type="transmembrane region" description="Helical" evidence="6">
    <location>
        <begin position="41"/>
        <end position="68"/>
    </location>
</feature>
<protein>
    <submittedName>
        <fullName evidence="8">MFS general substrate transporter</fullName>
    </submittedName>
</protein>
<keyword evidence="9" id="KW-1185">Reference proteome</keyword>
<dbReference type="Proteomes" id="UP001219525">
    <property type="component" value="Unassembled WGS sequence"/>
</dbReference>
<dbReference type="InterPro" id="IPR011701">
    <property type="entry name" value="MFS"/>
</dbReference>